<reference evidence="3" key="1">
    <citation type="submission" date="2011-02" db="EMBL/GenBank/DDBJ databases">
        <title>The complete sequence of chromosome of Deinococcus proteolyticus DSM 20540.</title>
        <authorList>
            <consortium name="US DOE Joint Genome Institute (JGI-PGF)"/>
            <person name="Lucas S."/>
            <person name="Copeland A."/>
            <person name="Lapidus A."/>
            <person name="Bruce D."/>
            <person name="Goodwin L."/>
            <person name="Pitluck S."/>
            <person name="Kyrpides N."/>
            <person name="Mavromatis K."/>
            <person name="Pagani I."/>
            <person name="Ivanova N."/>
            <person name="Ovchinnikova G."/>
            <person name="Zeytun A."/>
            <person name="Detter J.C."/>
            <person name="Han C."/>
            <person name="Land M."/>
            <person name="Hauser L."/>
            <person name="Markowitz V."/>
            <person name="Cheng J.-F."/>
            <person name="Hugenholtz P."/>
            <person name="Woyke T."/>
            <person name="Wu D."/>
            <person name="Pukall R."/>
            <person name="Steenblock K."/>
            <person name="Brambilla E."/>
            <person name="Klenk H.-P."/>
            <person name="Eisen J.A."/>
        </authorList>
    </citation>
    <scope>NUCLEOTIDE SEQUENCE [LARGE SCALE GENOMIC DNA]</scope>
    <source>
        <strain evidence="3">ATCC 35074 / DSM 20540 / JCM 6276 / NBRC 101906 / NCIMB 13154 / VKM Ac-1939 / CCM 2703 / MRP</strain>
    </source>
</reference>
<feature type="domain" description="Metalloenzyme" evidence="1">
    <location>
        <begin position="170"/>
        <end position="265"/>
    </location>
</feature>
<dbReference type="GO" id="GO:0003824">
    <property type="term" value="F:catalytic activity"/>
    <property type="evidence" value="ECO:0007669"/>
    <property type="project" value="InterPro"/>
</dbReference>
<dbReference type="eggNOG" id="COG0696">
    <property type="taxonomic scope" value="Bacteria"/>
</dbReference>
<protein>
    <submittedName>
        <fullName evidence="2">Metalloenzyme domain protein</fullName>
    </submittedName>
</protein>
<organism evidence="2 3">
    <name type="scientific">Deinococcus proteolyticus (strain ATCC 35074 / DSM 20540 / JCM 6276 / NBRC 101906 / NCIMB 13154 / VKM Ac-1939 / CCM 2703 / MRP)</name>
    <dbReference type="NCBI Taxonomy" id="693977"/>
    <lineage>
        <taxon>Bacteria</taxon>
        <taxon>Thermotogati</taxon>
        <taxon>Deinococcota</taxon>
        <taxon>Deinococci</taxon>
        <taxon>Deinococcales</taxon>
        <taxon>Deinococcaceae</taxon>
        <taxon>Deinococcus</taxon>
    </lineage>
</organism>
<dbReference type="InterPro" id="IPR006124">
    <property type="entry name" value="Metalloenzyme"/>
</dbReference>
<evidence type="ECO:0000313" key="2">
    <source>
        <dbReference type="EMBL" id="ADY26977.1"/>
    </source>
</evidence>
<dbReference type="AlphaFoldDB" id="F0RLW7"/>
<dbReference type="InterPro" id="IPR017850">
    <property type="entry name" value="Alkaline_phosphatase_core_sf"/>
</dbReference>
<dbReference type="Proteomes" id="UP000007718">
    <property type="component" value="Chromosome"/>
</dbReference>
<dbReference type="RefSeq" id="WP_013615585.1">
    <property type="nucleotide sequence ID" value="NC_015161.1"/>
</dbReference>
<name>F0RLW7_DEIPM</name>
<dbReference type="KEGG" id="dpt:Deipr_1845"/>
<dbReference type="OrthoDB" id="9778226at2"/>
<keyword evidence="3" id="KW-1185">Reference proteome</keyword>
<evidence type="ECO:0000259" key="1">
    <source>
        <dbReference type="Pfam" id="PF01676"/>
    </source>
</evidence>
<dbReference type="SUPFAM" id="SSF53649">
    <property type="entry name" value="Alkaline phosphatase-like"/>
    <property type="match status" value="1"/>
</dbReference>
<gene>
    <name evidence="2" type="ordered locus">Deipr_1845</name>
</gene>
<dbReference type="GO" id="GO:0046872">
    <property type="term" value="F:metal ion binding"/>
    <property type="evidence" value="ECO:0007669"/>
    <property type="project" value="InterPro"/>
</dbReference>
<dbReference type="Pfam" id="PF01676">
    <property type="entry name" value="Metalloenzyme"/>
    <property type="match status" value="1"/>
</dbReference>
<dbReference type="STRING" id="693977.Deipr_1845"/>
<sequence length="294" mass="30929">MSGPLLWLALDGVGHPQDAPPDSVWDTELPTLRPLIDAGYALDAALGVPGLPQSATGQACWLTGQDAVRVMGEHFGPQPGPTLRRLLDAASLPAELTQAGGHVALANFYPPGYFAAQASDQRRGRPRHGCFPYSALGAGLPLNPPDLPLVPPTLGLDHTAPWKPQWPRGDSARLGETLARTAQQCGYDLVMLDLWLSDTIGHLRGDPAPAAALAAGREYLRRVDALLAGVLAGGAAAVLSSDHGNLENLHTASHTRARVPLAWAGVADPSPLADVVQGGRWLRHTLGLTDDSFL</sequence>
<accession>F0RLW7</accession>
<dbReference type="Gene3D" id="3.40.720.10">
    <property type="entry name" value="Alkaline Phosphatase, subunit A"/>
    <property type="match status" value="1"/>
</dbReference>
<evidence type="ECO:0000313" key="3">
    <source>
        <dbReference type="Proteomes" id="UP000007718"/>
    </source>
</evidence>
<dbReference type="HOGENOM" id="CLU_079842_0_0_0"/>
<dbReference type="EMBL" id="CP002536">
    <property type="protein sequence ID" value="ADY26977.1"/>
    <property type="molecule type" value="Genomic_DNA"/>
</dbReference>
<proteinExistence type="predicted"/>
<reference evidence="2 3" key="2">
    <citation type="journal article" date="2012" name="Stand. Genomic Sci.">
        <title>Complete genome sequence of the orange-red pigmented, radioresistant Deinococcus proteolyticus type strain (MRP(T)).</title>
        <authorList>
            <person name="Copeland A."/>
            <person name="Zeytun A."/>
            <person name="Yassawong M."/>
            <person name="Nolan M."/>
            <person name="Lucas S."/>
            <person name="Hammon N."/>
            <person name="Deshpande S."/>
            <person name="Cheng J.F."/>
            <person name="Han C."/>
            <person name="Tapia R."/>
            <person name="Goodwin L.A."/>
            <person name="Pitluck S."/>
            <person name="Mavromatis K."/>
            <person name="Liolios K."/>
            <person name="Pagani I."/>
            <person name="Ivanova N."/>
            <person name="Mikhailova N."/>
            <person name="Pati A."/>
            <person name="Chen A."/>
            <person name="Palaniappan K."/>
            <person name="Land M."/>
            <person name="Hauser L."/>
            <person name="Jeffries C.D."/>
            <person name="Brambilla E.M."/>
            <person name="Rohde M."/>
            <person name="Sikorski J."/>
            <person name="Pukall R."/>
            <person name="Goker M."/>
            <person name="Detter J.C."/>
            <person name="Woyke T."/>
            <person name="Bristow J."/>
            <person name="Eisen J.A."/>
            <person name="Markowitz V."/>
            <person name="Hugenholtz P."/>
            <person name="Kyrpides N.C."/>
            <person name="Klenk H.P."/>
            <person name="Lapidus A."/>
        </authorList>
    </citation>
    <scope>NUCLEOTIDE SEQUENCE [LARGE SCALE GENOMIC DNA]</scope>
    <source>
        <strain evidence="3">ATCC 35074 / DSM 20540 / JCM 6276 / NBRC 101906 / NCIMB 13154 / VKM Ac-1939 / CCM 2703 / MRP</strain>
    </source>
</reference>